<keyword evidence="7" id="KW-1185">Reference proteome</keyword>
<reference evidence="7" key="1">
    <citation type="submission" date="2021-05" db="EMBL/GenBank/DDBJ databases">
        <title>Direct Submission.</title>
        <authorList>
            <person name="Li K."/>
            <person name="Gao J."/>
        </authorList>
    </citation>
    <scope>NUCLEOTIDE SEQUENCE [LARGE SCALE GENOMIC DNA]</scope>
    <source>
        <strain evidence="7">HDS12</strain>
    </source>
</reference>
<dbReference type="RefSeq" id="WP_212641211.1">
    <property type="nucleotide sequence ID" value="NZ_CP074132.1"/>
</dbReference>
<protein>
    <submittedName>
        <fullName evidence="6">TetR family transcriptional regulator</fullName>
    </submittedName>
</protein>
<gene>
    <name evidence="6" type="ORF">KGD83_23530</name>
</gene>
<sequence>MASTRPDAAASEESLRERKKRRTRRALVDTALERFTRAGYDQVTLDEVCAAAEVSKRTFFRYFASKEELAAAPLQDLWEEFLRVLEERGPDGRPLVEMARDAILEAAEHVADPAWTHAARLSLGLAGNTPAISAHNLQFCERTTVRALAVLGVGDHGDHGDPRSRLALDMAASAARHALGGWAAAPGTPTVPDLLARYRRAFDALPGGLTVSAPER</sequence>
<dbReference type="PANTHER" id="PTHR30055:SF234">
    <property type="entry name" value="HTH-TYPE TRANSCRIPTIONAL REGULATOR BETI"/>
    <property type="match status" value="1"/>
</dbReference>
<accession>A0ABX8C1Z7</accession>
<dbReference type="PROSITE" id="PS01081">
    <property type="entry name" value="HTH_TETR_1"/>
    <property type="match status" value="1"/>
</dbReference>
<evidence type="ECO:0000313" key="6">
    <source>
        <dbReference type="EMBL" id="QUX28197.1"/>
    </source>
</evidence>
<dbReference type="InterPro" id="IPR023772">
    <property type="entry name" value="DNA-bd_HTH_TetR-type_CS"/>
</dbReference>
<dbReference type="Gene3D" id="1.10.357.10">
    <property type="entry name" value="Tetracycline Repressor, domain 2"/>
    <property type="match status" value="1"/>
</dbReference>
<evidence type="ECO:0000313" key="7">
    <source>
        <dbReference type="Proteomes" id="UP000678016"/>
    </source>
</evidence>
<dbReference type="PANTHER" id="PTHR30055">
    <property type="entry name" value="HTH-TYPE TRANSCRIPTIONAL REGULATOR RUTR"/>
    <property type="match status" value="1"/>
</dbReference>
<name>A0ABX8C1Z7_9ACTN</name>
<evidence type="ECO:0000259" key="5">
    <source>
        <dbReference type="PROSITE" id="PS50977"/>
    </source>
</evidence>
<dbReference type="Pfam" id="PF00440">
    <property type="entry name" value="TetR_N"/>
    <property type="match status" value="1"/>
</dbReference>
<proteinExistence type="predicted"/>
<evidence type="ECO:0000256" key="2">
    <source>
        <dbReference type="ARBA" id="ARBA00023125"/>
    </source>
</evidence>
<keyword evidence="1" id="KW-0805">Transcription regulation</keyword>
<feature type="domain" description="HTH tetR-type" evidence="5">
    <location>
        <begin position="21"/>
        <end position="81"/>
    </location>
</feature>
<evidence type="ECO:0000256" key="3">
    <source>
        <dbReference type="ARBA" id="ARBA00023163"/>
    </source>
</evidence>
<dbReference type="SUPFAM" id="SSF46689">
    <property type="entry name" value="Homeodomain-like"/>
    <property type="match status" value="1"/>
</dbReference>
<evidence type="ECO:0000256" key="4">
    <source>
        <dbReference type="PROSITE-ProRule" id="PRU00335"/>
    </source>
</evidence>
<dbReference type="InterPro" id="IPR009057">
    <property type="entry name" value="Homeodomain-like_sf"/>
</dbReference>
<organism evidence="6 7">
    <name type="scientific">Nocardiopsis akebiae</name>
    <dbReference type="NCBI Taxonomy" id="2831968"/>
    <lineage>
        <taxon>Bacteria</taxon>
        <taxon>Bacillati</taxon>
        <taxon>Actinomycetota</taxon>
        <taxon>Actinomycetes</taxon>
        <taxon>Streptosporangiales</taxon>
        <taxon>Nocardiopsidaceae</taxon>
        <taxon>Nocardiopsis</taxon>
    </lineage>
</organism>
<keyword evidence="2 4" id="KW-0238">DNA-binding</keyword>
<dbReference type="InterPro" id="IPR001647">
    <property type="entry name" value="HTH_TetR"/>
</dbReference>
<dbReference type="PRINTS" id="PR00455">
    <property type="entry name" value="HTHTETR"/>
</dbReference>
<dbReference type="Proteomes" id="UP000678016">
    <property type="component" value="Chromosome"/>
</dbReference>
<evidence type="ECO:0000256" key="1">
    <source>
        <dbReference type="ARBA" id="ARBA00023015"/>
    </source>
</evidence>
<keyword evidence="3" id="KW-0804">Transcription</keyword>
<dbReference type="InterPro" id="IPR050109">
    <property type="entry name" value="HTH-type_TetR-like_transc_reg"/>
</dbReference>
<dbReference type="EMBL" id="CP074132">
    <property type="protein sequence ID" value="QUX28197.1"/>
    <property type="molecule type" value="Genomic_DNA"/>
</dbReference>
<dbReference type="PROSITE" id="PS50977">
    <property type="entry name" value="HTH_TETR_2"/>
    <property type="match status" value="1"/>
</dbReference>
<feature type="DNA-binding region" description="H-T-H motif" evidence="4">
    <location>
        <begin position="44"/>
        <end position="63"/>
    </location>
</feature>